<proteinExistence type="predicted"/>
<name>A0A426Z8T3_ENSVE</name>
<reference evidence="2 3" key="1">
    <citation type="journal article" date="2014" name="Agronomy (Basel)">
        <title>A Draft Genome Sequence for Ensete ventricosum, the Drought-Tolerant Tree Against Hunger.</title>
        <authorList>
            <person name="Harrison J."/>
            <person name="Moore K.A."/>
            <person name="Paszkiewicz K."/>
            <person name="Jones T."/>
            <person name="Grant M."/>
            <person name="Ambacheew D."/>
            <person name="Muzemil S."/>
            <person name="Studholme D.J."/>
        </authorList>
    </citation>
    <scope>NUCLEOTIDE SEQUENCE [LARGE SCALE GENOMIC DNA]</scope>
</reference>
<comment type="caution">
    <text evidence="2">The sequence shown here is derived from an EMBL/GenBank/DDBJ whole genome shotgun (WGS) entry which is preliminary data.</text>
</comment>
<dbReference type="AlphaFoldDB" id="A0A426Z8T3"/>
<organism evidence="2 3">
    <name type="scientific">Ensete ventricosum</name>
    <name type="common">Abyssinian banana</name>
    <name type="synonym">Musa ensete</name>
    <dbReference type="NCBI Taxonomy" id="4639"/>
    <lineage>
        <taxon>Eukaryota</taxon>
        <taxon>Viridiplantae</taxon>
        <taxon>Streptophyta</taxon>
        <taxon>Embryophyta</taxon>
        <taxon>Tracheophyta</taxon>
        <taxon>Spermatophyta</taxon>
        <taxon>Magnoliopsida</taxon>
        <taxon>Liliopsida</taxon>
        <taxon>Zingiberales</taxon>
        <taxon>Musaceae</taxon>
        <taxon>Ensete</taxon>
    </lineage>
</organism>
<dbReference type="Proteomes" id="UP000287651">
    <property type="component" value="Unassembled WGS sequence"/>
</dbReference>
<accession>A0A426Z8T3</accession>
<evidence type="ECO:0000313" key="3">
    <source>
        <dbReference type="Proteomes" id="UP000287651"/>
    </source>
</evidence>
<gene>
    <name evidence="2" type="ORF">B296_00045036</name>
</gene>
<feature type="region of interest" description="Disordered" evidence="1">
    <location>
        <begin position="100"/>
        <end position="119"/>
    </location>
</feature>
<evidence type="ECO:0000313" key="2">
    <source>
        <dbReference type="EMBL" id="RRT60361.1"/>
    </source>
</evidence>
<dbReference type="EMBL" id="AMZH03007822">
    <property type="protein sequence ID" value="RRT60361.1"/>
    <property type="molecule type" value="Genomic_DNA"/>
</dbReference>
<evidence type="ECO:0000256" key="1">
    <source>
        <dbReference type="SAM" id="MobiDB-lite"/>
    </source>
</evidence>
<feature type="region of interest" description="Disordered" evidence="1">
    <location>
        <begin position="50"/>
        <end position="78"/>
    </location>
</feature>
<sequence>MGGGNPSLLVNPISEWLLVYSFCPLCVHDRVTIISLFSFHLLLPLLVSSTSRDVPTPSPSGRRASEISGDRPSSSPCCPWPPSLADEVKGRRLGGVDGGRGLSLSGVSPNSLRAGDRGSADLISSHDKDRLSISPRGNGCSKICLSSAHGSIRYRKRRDWHLPLAACRDVSRDFKLADTFDRFEDRREACNVTNCSS</sequence>
<protein>
    <submittedName>
        <fullName evidence="2">Uncharacterized protein</fullName>
    </submittedName>
</protein>